<dbReference type="Proteomes" id="UP001153050">
    <property type="component" value="Unassembled WGS sequence"/>
</dbReference>
<protein>
    <submittedName>
        <fullName evidence="1">Uncharacterized protein</fullName>
    </submittedName>
</protein>
<dbReference type="EMBL" id="CAKXZT010000164">
    <property type="protein sequence ID" value="CAH2408192.1"/>
    <property type="molecule type" value="Genomic_DNA"/>
</dbReference>
<dbReference type="Gene3D" id="3.90.226.10">
    <property type="entry name" value="2-enoyl-CoA Hydratase, Chain A, domain 1"/>
    <property type="match status" value="1"/>
</dbReference>
<keyword evidence="2" id="KW-1185">Reference proteome</keyword>
<name>A0ABM9EFQ1_9HYPH</name>
<proteinExistence type="predicted"/>
<gene>
    <name evidence="1" type="ORF">MES5069_660004</name>
</gene>
<reference evidence="1 2" key="1">
    <citation type="submission" date="2022-03" db="EMBL/GenBank/DDBJ databases">
        <authorList>
            <person name="Brunel B."/>
        </authorList>
    </citation>
    <scope>NUCLEOTIDE SEQUENCE [LARGE SCALE GENOMIC DNA]</scope>
    <source>
        <strain evidence="1">STM5069sample</strain>
    </source>
</reference>
<sequence>MDGSIAALGSFVSALAHRIASLPAAGRAVAKERINAIGLAPADEFRRDSDLFGEGVRTHEFQSRMQAALKWGFQTRDAELELPRLLGEVE</sequence>
<comment type="caution">
    <text evidence="1">The sequence shown here is derived from an EMBL/GenBank/DDBJ whole genome shotgun (WGS) entry which is preliminary data.</text>
</comment>
<evidence type="ECO:0000313" key="1">
    <source>
        <dbReference type="EMBL" id="CAH2408192.1"/>
    </source>
</evidence>
<dbReference type="RefSeq" id="WP_254021550.1">
    <property type="nucleotide sequence ID" value="NZ_CAKXZT010000164.1"/>
</dbReference>
<accession>A0ABM9EFQ1</accession>
<organism evidence="1 2">
    <name type="scientific">Mesorhizobium escarrei</name>
    <dbReference type="NCBI Taxonomy" id="666018"/>
    <lineage>
        <taxon>Bacteria</taxon>
        <taxon>Pseudomonadati</taxon>
        <taxon>Pseudomonadota</taxon>
        <taxon>Alphaproteobacteria</taxon>
        <taxon>Hyphomicrobiales</taxon>
        <taxon>Phyllobacteriaceae</taxon>
        <taxon>Mesorhizobium</taxon>
    </lineage>
</organism>
<evidence type="ECO:0000313" key="2">
    <source>
        <dbReference type="Proteomes" id="UP001153050"/>
    </source>
</evidence>